<accession>A0ABP7RIK7</accession>
<dbReference type="PROSITE" id="PS52015">
    <property type="entry name" value="TONB_CTD"/>
    <property type="match status" value="1"/>
</dbReference>
<comment type="caution">
    <text evidence="2">The sequence shown here is derived from an EMBL/GenBank/DDBJ whole genome shotgun (WGS) entry which is preliminary data.</text>
</comment>
<reference evidence="3" key="1">
    <citation type="journal article" date="2019" name="Int. J. Syst. Evol. Microbiol.">
        <title>The Global Catalogue of Microorganisms (GCM) 10K type strain sequencing project: providing services to taxonomists for standard genome sequencing and annotation.</title>
        <authorList>
            <consortium name="The Broad Institute Genomics Platform"/>
            <consortium name="The Broad Institute Genome Sequencing Center for Infectious Disease"/>
            <person name="Wu L."/>
            <person name="Ma J."/>
        </authorList>
    </citation>
    <scope>NUCLEOTIDE SEQUENCE [LARGE SCALE GENOMIC DNA]</scope>
    <source>
        <strain evidence="3">JCM 16603</strain>
    </source>
</reference>
<dbReference type="SUPFAM" id="SSF74653">
    <property type="entry name" value="TolA/TonB C-terminal domain"/>
    <property type="match status" value="1"/>
</dbReference>
<keyword evidence="3" id="KW-1185">Reference proteome</keyword>
<evidence type="ECO:0000313" key="2">
    <source>
        <dbReference type="EMBL" id="GAA3997904.1"/>
    </source>
</evidence>
<organism evidence="2 3">
    <name type="scientific">Sphingomonas humi</name>
    <dbReference type="NCBI Taxonomy" id="335630"/>
    <lineage>
        <taxon>Bacteria</taxon>
        <taxon>Pseudomonadati</taxon>
        <taxon>Pseudomonadota</taxon>
        <taxon>Alphaproteobacteria</taxon>
        <taxon>Sphingomonadales</taxon>
        <taxon>Sphingomonadaceae</taxon>
        <taxon>Sphingomonas</taxon>
    </lineage>
</organism>
<dbReference type="EMBL" id="BAAAZD010000001">
    <property type="protein sequence ID" value="GAA3997904.1"/>
    <property type="molecule type" value="Genomic_DNA"/>
</dbReference>
<evidence type="ECO:0000313" key="3">
    <source>
        <dbReference type="Proteomes" id="UP001501310"/>
    </source>
</evidence>
<name>A0ABP7RIK7_9SPHN</name>
<proteinExistence type="predicted"/>
<dbReference type="InterPro" id="IPR037682">
    <property type="entry name" value="TonB_C"/>
</dbReference>
<dbReference type="Proteomes" id="UP001501310">
    <property type="component" value="Unassembled WGS sequence"/>
</dbReference>
<evidence type="ECO:0000259" key="1">
    <source>
        <dbReference type="PROSITE" id="PS52015"/>
    </source>
</evidence>
<protein>
    <recommendedName>
        <fullName evidence="1">TonB C-terminal domain-containing protein</fullName>
    </recommendedName>
</protein>
<sequence length="303" mass="32905">MPGMRNLATAVVLLSLPAGVQAREPVLLKPLSPWNLQYQPESCKLVRSFGDPARPTVMVLERISPESPLSLLVYGGGLRSQIGDEGVTAAFLPFASNPFRDGAVAQTATTKDPAIYWLNVLIRPAAMRYDEMKKRADYYVRDLAWEAGERAMADRTAAAITGLQIDERGRRTVLMTGSLGKAYPLMRQCAADQMAAWGIDPAVQEKLVRAAKPLAPLSQLFRSSDYPKGALKTGDESVIRARLLIDATGKVTKCTSLTAFSAPGFADVVCARLRLAKFSPAELADGTRIPDFTTTNIKFVMGQ</sequence>
<dbReference type="Gene3D" id="3.30.1150.10">
    <property type="match status" value="1"/>
</dbReference>
<feature type="domain" description="TonB C-terminal" evidence="1">
    <location>
        <begin position="211"/>
        <end position="303"/>
    </location>
</feature>
<gene>
    <name evidence="2" type="ORF">GCM10022211_04350</name>
</gene>